<dbReference type="InterPro" id="IPR008160">
    <property type="entry name" value="Collagen"/>
</dbReference>
<evidence type="ECO:0000313" key="2">
    <source>
        <dbReference type="EMBL" id="GGC44881.1"/>
    </source>
</evidence>
<sequence>MGPQGEQGKDGPKGAQGDRGAAGEKGAKGNRGNAGPNGAKGPKGDRGDTGSQGPAGPRGAQGAPGIANVIYSEWIDPTSLSITPDGRLEINAPKLTSEILDQGEVYVYLRNPSSSSGAVYLVDGYTHSYWQFRYSLGKGKIWIETVELLASNSDKQADLGLRTLAALLKSVVLSNPGLSSLTWAYSASYVQEADPIMRYEYRYVLVPGGTPGTSVISPTDYRSVSRTFQFEN</sequence>
<dbReference type="EMBL" id="BMIK01000022">
    <property type="protein sequence ID" value="GGC44881.1"/>
    <property type="molecule type" value="Genomic_DNA"/>
</dbReference>
<evidence type="ECO:0008006" key="4">
    <source>
        <dbReference type="Google" id="ProtNLM"/>
    </source>
</evidence>
<organism evidence="2 3">
    <name type="scientific">Parapedobacter defluvii</name>
    <dbReference type="NCBI Taxonomy" id="2045106"/>
    <lineage>
        <taxon>Bacteria</taxon>
        <taxon>Pseudomonadati</taxon>
        <taxon>Bacteroidota</taxon>
        <taxon>Sphingobacteriia</taxon>
        <taxon>Sphingobacteriales</taxon>
        <taxon>Sphingobacteriaceae</taxon>
        <taxon>Parapedobacter</taxon>
    </lineage>
</organism>
<feature type="compositionally biased region" description="Low complexity" evidence="1">
    <location>
        <begin position="51"/>
        <end position="63"/>
    </location>
</feature>
<reference evidence="3" key="1">
    <citation type="journal article" date="2019" name="Int. J. Syst. Evol. Microbiol.">
        <title>The Global Catalogue of Microorganisms (GCM) 10K type strain sequencing project: providing services to taxonomists for standard genome sequencing and annotation.</title>
        <authorList>
            <consortium name="The Broad Institute Genomics Platform"/>
            <consortium name="The Broad Institute Genome Sequencing Center for Infectious Disease"/>
            <person name="Wu L."/>
            <person name="Ma J."/>
        </authorList>
    </citation>
    <scope>NUCLEOTIDE SEQUENCE [LARGE SCALE GENOMIC DNA]</scope>
    <source>
        <strain evidence="3">CGMCC 1.15342</strain>
    </source>
</reference>
<dbReference type="Proteomes" id="UP000597338">
    <property type="component" value="Unassembled WGS sequence"/>
</dbReference>
<evidence type="ECO:0000256" key="1">
    <source>
        <dbReference type="SAM" id="MobiDB-lite"/>
    </source>
</evidence>
<gene>
    <name evidence="2" type="ORF">GCM10011386_41430</name>
</gene>
<evidence type="ECO:0000313" key="3">
    <source>
        <dbReference type="Proteomes" id="UP000597338"/>
    </source>
</evidence>
<proteinExistence type="predicted"/>
<name>A0ABQ1MQU9_9SPHI</name>
<dbReference type="Pfam" id="PF01391">
    <property type="entry name" value="Collagen"/>
    <property type="match status" value="1"/>
</dbReference>
<comment type="caution">
    <text evidence="2">The sequence shown here is derived from an EMBL/GenBank/DDBJ whole genome shotgun (WGS) entry which is preliminary data.</text>
</comment>
<accession>A0ABQ1MQU9</accession>
<protein>
    <recommendedName>
        <fullName evidence="4">Collagen triple helix repeat-containing protein</fullName>
    </recommendedName>
</protein>
<feature type="region of interest" description="Disordered" evidence="1">
    <location>
        <begin position="1"/>
        <end position="63"/>
    </location>
</feature>
<keyword evidence="3" id="KW-1185">Reference proteome</keyword>
<dbReference type="PANTHER" id="PTHR24637">
    <property type="entry name" value="COLLAGEN"/>
    <property type="match status" value="1"/>
</dbReference>